<comment type="caution">
    <text evidence="1">The sequence shown here is derived from an EMBL/GenBank/DDBJ whole genome shotgun (WGS) entry which is preliminary data.</text>
</comment>
<protein>
    <submittedName>
        <fullName evidence="1">Competence protein ComFB</fullName>
    </submittedName>
</protein>
<keyword evidence="2" id="KW-1185">Reference proteome</keyword>
<accession>A0A6I3SK98</accession>
<dbReference type="Pfam" id="PF10719">
    <property type="entry name" value="ComFB"/>
    <property type="match status" value="1"/>
</dbReference>
<dbReference type="Proteomes" id="UP000430670">
    <property type="component" value="Unassembled WGS sequence"/>
</dbReference>
<name>A0A6I3SK98_HELMO</name>
<evidence type="ECO:0000313" key="2">
    <source>
        <dbReference type="Proteomes" id="UP000430670"/>
    </source>
</evidence>
<dbReference type="EMBL" id="WNKU01000010">
    <property type="protein sequence ID" value="MTV49351.1"/>
    <property type="molecule type" value="Genomic_DNA"/>
</dbReference>
<sequence length="100" mass="11201">MLHNLMEDVVLSVLDELLPQHPEVCSCDQCRIDIMAAALNRLPARYVVTSKGEVYSKVNVLLSQFRVDVISAIANGMMVVAKNPRHRSPKPLVEEPVYVE</sequence>
<dbReference type="RefSeq" id="WP_155476451.1">
    <property type="nucleotide sequence ID" value="NZ_WNKU01000010.1"/>
</dbReference>
<gene>
    <name evidence="1" type="ORF">GJ688_10215</name>
</gene>
<evidence type="ECO:0000313" key="1">
    <source>
        <dbReference type="EMBL" id="MTV49351.1"/>
    </source>
</evidence>
<dbReference type="OrthoDB" id="5616024at2"/>
<dbReference type="AlphaFoldDB" id="A0A6I3SK98"/>
<proteinExistence type="predicted"/>
<organism evidence="1 2">
    <name type="scientific">Heliobacterium mobile</name>
    <name type="common">Heliobacillus mobilis</name>
    <dbReference type="NCBI Taxonomy" id="28064"/>
    <lineage>
        <taxon>Bacteria</taxon>
        <taxon>Bacillati</taxon>
        <taxon>Bacillota</taxon>
        <taxon>Clostridia</taxon>
        <taxon>Eubacteriales</taxon>
        <taxon>Heliobacteriaceae</taxon>
        <taxon>Heliobacterium</taxon>
    </lineage>
</organism>
<dbReference type="InterPro" id="IPR019657">
    <property type="entry name" value="ComFB"/>
</dbReference>
<reference evidence="1 2" key="1">
    <citation type="submission" date="2019-11" db="EMBL/GenBank/DDBJ databases">
        <title>Whole-genome sequence of a the green, strictly anaerobic photosynthetic bacterium Heliobacillus mobilis DSM 6151.</title>
        <authorList>
            <person name="Kyndt J.A."/>
            <person name="Meyer T.E."/>
        </authorList>
    </citation>
    <scope>NUCLEOTIDE SEQUENCE [LARGE SCALE GENOMIC DNA]</scope>
    <source>
        <strain evidence="1 2">DSM 6151</strain>
    </source>
</reference>